<evidence type="ECO:0000256" key="2">
    <source>
        <dbReference type="ARBA" id="ARBA00004514"/>
    </source>
</evidence>
<keyword evidence="5 14" id="KW-0813">Transport</keyword>
<keyword evidence="7" id="KW-0963">Cytoplasm</keyword>
<evidence type="ECO:0000256" key="5">
    <source>
        <dbReference type="ARBA" id="ARBA00022448"/>
    </source>
</evidence>
<keyword evidence="10 14" id="KW-0445">Lipid transport</keyword>
<comment type="similarity">
    <text evidence="4 13">Belongs to the OSBP family.</text>
</comment>
<feature type="compositionally biased region" description="Low complexity" evidence="15">
    <location>
        <begin position="349"/>
        <end position="368"/>
    </location>
</feature>
<dbReference type="InterPro" id="IPR041680">
    <property type="entry name" value="PH_8"/>
</dbReference>
<dbReference type="GO" id="GO:0005789">
    <property type="term" value="C:endoplasmic reticulum membrane"/>
    <property type="evidence" value="ECO:0007669"/>
    <property type="project" value="UniProtKB-SubCell"/>
</dbReference>
<evidence type="ECO:0000256" key="8">
    <source>
        <dbReference type="ARBA" id="ARBA00022553"/>
    </source>
</evidence>
<organism evidence="17 18">
    <name type="scientific">Tigriopus californicus</name>
    <name type="common">Marine copepod</name>
    <dbReference type="NCBI Taxonomy" id="6832"/>
    <lineage>
        <taxon>Eukaryota</taxon>
        <taxon>Metazoa</taxon>
        <taxon>Ecdysozoa</taxon>
        <taxon>Arthropoda</taxon>
        <taxon>Crustacea</taxon>
        <taxon>Multicrustacea</taxon>
        <taxon>Hexanauplia</taxon>
        <taxon>Copepoda</taxon>
        <taxon>Harpacticoida</taxon>
        <taxon>Harpacticidae</taxon>
        <taxon>Tigriopus</taxon>
    </lineage>
</organism>
<evidence type="ECO:0000256" key="14">
    <source>
        <dbReference type="RuleBase" id="RU003845"/>
    </source>
</evidence>
<dbReference type="InterPro" id="IPR018494">
    <property type="entry name" value="Oxysterol-bd_CS"/>
</dbReference>
<dbReference type="SMART" id="SM00233">
    <property type="entry name" value="PH"/>
    <property type="match status" value="1"/>
</dbReference>
<dbReference type="GO" id="GO:0005634">
    <property type="term" value="C:nucleus"/>
    <property type="evidence" value="ECO:0007669"/>
    <property type="project" value="UniProtKB-ARBA"/>
</dbReference>
<feature type="domain" description="PH" evidence="16">
    <location>
        <begin position="103"/>
        <end position="197"/>
    </location>
</feature>
<dbReference type="InterPro" id="IPR000648">
    <property type="entry name" value="Oxysterol-bd"/>
</dbReference>
<evidence type="ECO:0000256" key="7">
    <source>
        <dbReference type="ARBA" id="ARBA00022490"/>
    </source>
</evidence>
<proteinExistence type="inferred from homology"/>
<accession>A0A553NDI3</accession>
<evidence type="ECO:0000256" key="11">
    <source>
        <dbReference type="ARBA" id="ARBA00023121"/>
    </source>
</evidence>
<evidence type="ECO:0000256" key="15">
    <source>
        <dbReference type="SAM" id="MobiDB-lite"/>
    </source>
</evidence>
<dbReference type="OMA" id="MCANEKS"/>
<evidence type="ECO:0000256" key="1">
    <source>
        <dbReference type="ARBA" id="ARBA00004236"/>
    </source>
</evidence>
<evidence type="ECO:0000256" key="6">
    <source>
        <dbReference type="ARBA" id="ARBA00022475"/>
    </source>
</evidence>
<dbReference type="InterPro" id="IPR001849">
    <property type="entry name" value="PH_domain"/>
</dbReference>
<dbReference type="AlphaFoldDB" id="A0A553NDI3"/>
<dbReference type="Proteomes" id="UP000318571">
    <property type="component" value="Chromosome 10"/>
</dbReference>
<feature type="region of interest" description="Disordered" evidence="15">
    <location>
        <begin position="562"/>
        <end position="602"/>
    </location>
</feature>
<dbReference type="GO" id="GO:0097038">
    <property type="term" value="C:perinuclear endoplasmic reticulum"/>
    <property type="evidence" value="ECO:0007669"/>
    <property type="project" value="TreeGrafter"/>
</dbReference>
<dbReference type="PANTHER" id="PTHR10972">
    <property type="entry name" value="OXYSTEROL-BINDING PROTEIN-RELATED"/>
    <property type="match status" value="1"/>
</dbReference>
<dbReference type="GO" id="GO:0120015">
    <property type="term" value="F:sterol transfer activity"/>
    <property type="evidence" value="ECO:0007669"/>
    <property type="project" value="UniProtKB-ARBA"/>
</dbReference>
<evidence type="ECO:0000256" key="9">
    <source>
        <dbReference type="ARBA" id="ARBA00022824"/>
    </source>
</evidence>
<evidence type="ECO:0000313" key="17">
    <source>
        <dbReference type="EMBL" id="TRY63493.1"/>
    </source>
</evidence>
<dbReference type="Pfam" id="PF01237">
    <property type="entry name" value="Oxysterol_BP"/>
    <property type="match status" value="1"/>
</dbReference>
<feature type="compositionally biased region" description="Acidic residues" evidence="15">
    <location>
        <begin position="565"/>
        <end position="574"/>
    </location>
</feature>
<evidence type="ECO:0000256" key="12">
    <source>
        <dbReference type="ARBA" id="ARBA00023136"/>
    </source>
</evidence>
<feature type="compositionally biased region" description="Basic residues" evidence="15">
    <location>
        <begin position="295"/>
        <end position="309"/>
    </location>
</feature>
<evidence type="ECO:0000256" key="4">
    <source>
        <dbReference type="ARBA" id="ARBA00008842"/>
    </source>
</evidence>
<evidence type="ECO:0000256" key="10">
    <source>
        <dbReference type="ARBA" id="ARBA00023055"/>
    </source>
</evidence>
<dbReference type="GO" id="GO:0005886">
    <property type="term" value="C:plasma membrane"/>
    <property type="evidence" value="ECO:0007669"/>
    <property type="project" value="UniProtKB-SubCell"/>
</dbReference>
<dbReference type="PROSITE" id="PS01013">
    <property type="entry name" value="OSBP"/>
    <property type="match status" value="1"/>
</dbReference>
<feature type="compositionally biased region" description="Low complexity" evidence="15">
    <location>
        <begin position="19"/>
        <end position="53"/>
    </location>
</feature>
<keyword evidence="8" id="KW-0597">Phosphoprotein</keyword>
<dbReference type="STRING" id="6832.A0A553NDI3"/>
<dbReference type="FunFam" id="2.30.29.30:FF:000011">
    <property type="entry name" value="Oxysterol-binding protein"/>
    <property type="match status" value="1"/>
</dbReference>
<name>A0A553NDI3_TIGCA</name>
<dbReference type="PROSITE" id="PS50003">
    <property type="entry name" value="PH_DOMAIN"/>
    <property type="match status" value="1"/>
</dbReference>
<keyword evidence="6" id="KW-1003">Cell membrane</keyword>
<evidence type="ECO:0000256" key="13">
    <source>
        <dbReference type="RuleBase" id="RU003844"/>
    </source>
</evidence>
<dbReference type="SUPFAM" id="SSF144000">
    <property type="entry name" value="Oxysterol-binding protein-like"/>
    <property type="match status" value="1"/>
</dbReference>
<dbReference type="SUPFAM" id="SSF50729">
    <property type="entry name" value="PH domain-like"/>
    <property type="match status" value="1"/>
</dbReference>
<dbReference type="PANTHER" id="PTHR10972:SF203">
    <property type="entry name" value="OXYSTEROL-BINDING PROTEIN HOMOLOG 3"/>
    <property type="match status" value="1"/>
</dbReference>
<gene>
    <name evidence="17" type="ORF">TCAL_04301</name>
</gene>
<feature type="region of interest" description="Disordered" evidence="15">
    <location>
        <begin position="1"/>
        <end position="77"/>
    </location>
</feature>
<dbReference type="InterPro" id="IPR011993">
    <property type="entry name" value="PH-like_dom_sf"/>
</dbReference>
<dbReference type="GO" id="GO:0005829">
    <property type="term" value="C:cytosol"/>
    <property type="evidence" value="ECO:0007669"/>
    <property type="project" value="UniProtKB-SubCell"/>
</dbReference>
<feature type="region of interest" description="Disordered" evidence="15">
    <location>
        <begin position="287"/>
        <end position="382"/>
    </location>
</feature>
<keyword evidence="9" id="KW-0256">Endoplasmic reticulum</keyword>
<dbReference type="Pfam" id="PF15409">
    <property type="entry name" value="PH_8"/>
    <property type="match status" value="1"/>
</dbReference>
<evidence type="ECO:0000313" key="18">
    <source>
        <dbReference type="Proteomes" id="UP000318571"/>
    </source>
</evidence>
<evidence type="ECO:0000256" key="3">
    <source>
        <dbReference type="ARBA" id="ARBA00004586"/>
    </source>
</evidence>
<dbReference type="GO" id="GO:0006699">
    <property type="term" value="P:bile acid biosynthetic process"/>
    <property type="evidence" value="ECO:0007669"/>
    <property type="project" value="UniProtKB-ARBA"/>
</dbReference>
<dbReference type="GO" id="GO:0015485">
    <property type="term" value="F:cholesterol binding"/>
    <property type="evidence" value="ECO:0007669"/>
    <property type="project" value="TreeGrafter"/>
</dbReference>
<keyword evidence="11" id="KW-0446">Lipid-binding</keyword>
<dbReference type="FunFam" id="2.40.160.120:FF:000001">
    <property type="entry name" value="Oxysterol-binding protein"/>
    <property type="match status" value="1"/>
</dbReference>
<evidence type="ECO:0000259" key="16">
    <source>
        <dbReference type="PROSITE" id="PS50003"/>
    </source>
</evidence>
<dbReference type="Gene3D" id="2.30.29.30">
    <property type="entry name" value="Pleckstrin-homology domain (PH domain)/Phosphotyrosine-binding domain (PTB)"/>
    <property type="match status" value="1"/>
</dbReference>
<feature type="region of interest" description="Disordered" evidence="15">
    <location>
        <begin position="218"/>
        <end position="247"/>
    </location>
</feature>
<dbReference type="EMBL" id="VCGU01000458">
    <property type="protein sequence ID" value="TRY63493.1"/>
    <property type="molecule type" value="Genomic_DNA"/>
</dbReference>
<comment type="subcellular location">
    <subcellularLocation>
        <location evidence="1">Cell membrane</location>
    </subcellularLocation>
    <subcellularLocation>
        <location evidence="2">Cytoplasm</location>
        <location evidence="2">Cytosol</location>
    </subcellularLocation>
    <subcellularLocation>
        <location evidence="3">Endoplasmic reticulum membrane</location>
    </subcellularLocation>
</comment>
<dbReference type="Gene3D" id="2.40.160.120">
    <property type="match status" value="1"/>
</dbReference>
<sequence>MIRGSNHSSKGPLVSVSQGTGLLGMSSSSSVGTDTGVLPPHPPLATATTPAATYGGAKRASSTQARAGGGNRGEIRRKGSEWEMLGSVEGPPHTSPEHPPVRPIKHQGYLLKKRKWPMKGWHKRYFVLDHGVLTYAKTPNDLTRGRTHGRIDVGSAVITAKAEAKRIDLDDEECHHIKVSNMEEFGLWSEQLKQHRMYSQQRMMTSVATSPLSPEVGEAGGGAAGSFVSPRGSLPRNMRPNTTINSRNPLLNELNALEESMTTQLLNIQHQSVALAMLAHKIEDEQNSAVGQSGGKHKKLFGLRKKKSAVKSTSTDPSTGSFASRSSTLTSEKQMSPVQPEEGNLDNFSNSGSSSSTLANMSMMSTSNPSLAGELGKTGGTSERPVSFPAETLGSMKAPGKLGSGPPILVPTTVIMPTQLPTELSAQNREEILCLAQEIQSDVSNLLRSFSADKDRLKSAMETTLYEMNASKAATIGGAGTGTAGNMAMISSLRQSLNQALQQNSTLRAKLQKIHLDSDVGDLAPIAPSSLVDTLPRGMNHSLSYSSSCISEFFDAREYGSDLEYSSDDDDDEASTCSENTSLSDDDEEVYEEARSPPAALSATSITSLSLAESASTLTQMTGRRQTLPVPKSETEGLNLWNLLCKNIGKDLSKISMPVTLNEPLSALQRLCEELEYSELLDKAADASDPVERMTWVAAFAVSGYGSVQARAGHKPFNPLLGETFECVREDLGFRYVAEQVSHHPPVAACHASALNNQWSWFQDLRVKTKFWGKSMEFQPLGKVNVELKVGNQSESYEFNKITTCIHNLFGGAERWVDLYGECVIKSSSLVCKIDFVKASYWSNKRHEIFGTITNTDGKVLQHLFGKWSEALYCGKAPSARCIWRPAILPADSQLYYGFSQFAIQLNELLGNEKDLLPPTDTRFRPDQRMLEIGQIPEAENLKLSLEQNQRDRRHEMEEKGQVHEPKWFTCPEDRWVFNGQYWDLREKRLLKSISTQQLW</sequence>
<feature type="compositionally biased region" description="Polar residues" evidence="15">
    <location>
        <begin position="310"/>
        <end position="337"/>
    </location>
</feature>
<protein>
    <recommendedName>
        <fullName evidence="14">Oxysterol-binding protein</fullName>
    </recommendedName>
</protein>
<reference evidence="17 18" key="1">
    <citation type="journal article" date="2018" name="Nat. Ecol. Evol.">
        <title>Genomic signatures of mitonuclear coevolution across populations of Tigriopus californicus.</title>
        <authorList>
            <person name="Barreto F.S."/>
            <person name="Watson E.T."/>
            <person name="Lima T.G."/>
            <person name="Willett C.S."/>
            <person name="Edmands S."/>
            <person name="Li W."/>
            <person name="Burton R.S."/>
        </authorList>
    </citation>
    <scope>NUCLEOTIDE SEQUENCE [LARGE SCALE GENOMIC DNA]</scope>
    <source>
        <strain evidence="17 18">San Diego</strain>
    </source>
</reference>
<keyword evidence="18" id="KW-1185">Reference proteome</keyword>
<keyword evidence="12" id="KW-0472">Membrane</keyword>
<comment type="caution">
    <text evidence="17">The sequence shown here is derived from an EMBL/GenBank/DDBJ whole genome shotgun (WGS) entry which is preliminary data.</text>
</comment>
<dbReference type="Gene3D" id="3.30.70.3490">
    <property type="match status" value="1"/>
</dbReference>
<dbReference type="InterPro" id="IPR037239">
    <property type="entry name" value="OSBP_sf"/>
</dbReference>